<gene>
    <name evidence="2" type="ORF">METZ01_LOCUS46350</name>
</gene>
<sequence>MKEYSVGLVTGILLSVSCMLFISAQSSYQRLSLGELTVNQLSVKNEQGETLCTIGGKDAGILTLYKNTEPFAVLDAEGGQSASLSLYNTGKQHLIQSRIADGKFQSFDGNGTAAAMIGIDDNLGGMVAIRDNNDSLACLMTSRGELSMFHTNDAGHFSSRIRGNATAAFLNSEDSSGVFFGLNAAGTGGMLRFMNHYGKTTGIIGTNSERDGQVTINDRYGNTGWEQSGKLNNKTYRNNE</sequence>
<name>A0A381RNP3_9ZZZZ</name>
<keyword evidence="1" id="KW-0472">Membrane</keyword>
<feature type="transmembrane region" description="Helical" evidence="1">
    <location>
        <begin position="6"/>
        <end position="24"/>
    </location>
</feature>
<dbReference type="PROSITE" id="PS51257">
    <property type="entry name" value="PROKAR_LIPOPROTEIN"/>
    <property type="match status" value="1"/>
</dbReference>
<organism evidence="2">
    <name type="scientific">marine metagenome</name>
    <dbReference type="NCBI Taxonomy" id="408172"/>
    <lineage>
        <taxon>unclassified sequences</taxon>
        <taxon>metagenomes</taxon>
        <taxon>ecological metagenomes</taxon>
    </lineage>
</organism>
<evidence type="ECO:0000313" key="2">
    <source>
        <dbReference type="EMBL" id="SUZ93496.1"/>
    </source>
</evidence>
<keyword evidence="1" id="KW-1133">Transmembrane helix</keyword>
<protein>
    <submittedName>
        <fullName evidence="2">Uncharacterized protein</fullName>
    </submittedName>
</protein>
<evidence type="ECO:0000256" key="1">
    <source>
        <dbReference type="SAM" id="Phobius"/>
    </source>
</evidence>
<dbReference type="AlphaFoldDB" id="A0A381RNP3"/>
<dbReference type="EMBL" id="UINC01002152">
    <property type="protein sequence ID" value="SUZ93496.1"/>
    <property type="molecule type" value="Genomic_DNA"/>
</dbReference>
<proteinExistence type="predicted"/>
<keyword evidence="1" id="KW-0812">Transmembrane</keyword>
<reference evidence="2" key="1">
    <citation type="submission" date="2018-05" db="EMBL/GenBank/DDBJ databases">
        <authorList>
            <person name="Lanie J.A."/>
            <person name="Ng W.-L."/>
            <person name="Kazmierczak K.M."/>
            <person name="Andrzejewski T.M."/>
            <person name="Davidsen T.M."/>
            <person name="Wayne K.J."/>
            <person name="Tettelin H."/>
            <person name="Glass J.I."/>
            <person name="Rusch D."/>
            <person name="Podicherti R."/>
            <person name="Tsui H.-C.T."/>
            <person name="Winkler M.E."/>
        </authorList>
    </citation>
    <scope>NUCLEOTIDE SEQUENCE</scope>
</reference>
<accession>A0A381RNP3</accession>